<feature type="region of interest" description="Disordered" evidence="1">
    <location>
        <begin position="362"/>
        <end position="461"/>
    </location>
</feature>
<dbReference type="AlphaFoldDB" id="A0A2H3GKU0"/>
<dbReference type="STRING" id="327505.A0A2H3GKU0"/>
<accession>A0A2H3GKU0</accession>
<dbReference type="EMBL" id="MABQ02000007">
    <property type="protein sequence ID" value="PCD30470.1"/>
    <property type="molecule type" value="Genomic_DNA"/>
</dbReference>
<sequence>MSLDNTQDSLAGDLRRVYDIHSDNNDVVAIILETRHPVAAKNSDSTGLQCMTAVLRRINSHVMLGPEGLANTQHFRSAEAENPIIRFSWQMFGREASGIHMRHSDWMTTKKQLKNCGLKVSATFEELCTSRMMNHSYWSQNEMRLLEPKMCLDTWQVVNEDTEEIASSSLVTLDRNRSPGVTLQQAVESSFGVVRREGKRTLHRPARPHIIRVLYSPGSGPRLLFQELRTFNLPIWRETQDKQNPFDMSERAQYVVLAVVQMRINAEEEDYVRFYAAHGTEIVPEYEDIPCVGTHWSVEDENQNRYMLFYGPPGHDTGLNDASAFPEIAKPLVKDDGKTRAIHALFNKGMKPYIEKARADRAAAAIPQASQRGETAEPGEVFQDSPRQSAPRSPNLSQQRAGGARPAGQRGNSNRRTGQGSHGQGSGRQAKKPRYDQAVNFIPVGTSRMTASDRNGDENRD</sequence>
<evidence type="ECO:0000313" key="2">
    <source>
        <dbReference type="EMBL" id="PCD30470.1"/>
    </source>
</evidence>
<organism evidence="2 3">
    <name type="scientific">Fusarium oxysporum f. sp. radicis-cucumerinum</name>
    <dbReference type="NCBI Taxonomy" id="327505"/>
    <lineage>
        <taxon>Eukaryota</taxon>
        <taxon>Fungi</taxon>
        <taxon>Dikarya</taxon>
        <taxon>Ascomycota</taxon>
        <taxon>Pezizomycotina</taxon>
        <taxon>Sordariomycetes</taxon>
        <taxon>Hypocreomycetidae</taxon>
        <taxon>Hypocreales</taxon>
        <taxon>Nectriaceae</taxon>
        <taxon>Fusarium</taxon>
        <taxon>Fusarium oxysporum species complex</taxon>
    </lineage>
</organism>
<reference evidence="2 3" key="1">
    <citation type="journal article" date="2016" name="Environ. Microbiol.">
        <title>Effector profiles distinguish formae speciales of Fusarium oxysporum.</title>
        <authorList>
            <person name="van Dam P."/>
            <person name="Fokkens L."/>
            <person name="Schmidt S.M."/>
            <person name="Linmans J.H."/>
            <person name="Kistler H.C."/>
            <person name="Ma L.J."/>
            <person name="Rep M."/>
        </authorList>
    </citation>
    <scope>NUCLEOTIDE SEQUENCE [LARGE SCALE GENOMIC DNA]</scope>
    <source>
        <strain evidence="2 3">Forc016</strain>
    </source>
</reference>
<feature type="compositionally biased region" description="Polar residues" evidence="1">
    <location>
        <begin position="385"/>
        <end position="397"/>
    </location>
</feature>
<reference evidence="2 3" key="2">
    <citation type="journal article" date="2017" name="Sci. Rep.">
        <title>A mobile pathogenicity chromosome in Fusarium oxysporum for infection of multiple cucurbit species.</title>
        <authorList>
            <person name="van Dam P."/>
            <person name="Fokkens L."/>
            <person name="Ayukawa Y."/>
            <person name="van der Gragt M."/>
            <person name="Ter Horst A."/>
            <person name="Brankovics B."/>
            <person name="Houterman P.M."/>
            <person name="Arie T."/>
            <person name="Rep M."/>
        </authorList>
    </citation>
    <scope>NUCLEOTIDE SEQUENCE [LARGE SCALE GENOMIC DNA]</scope>
    <source>
        <strain evidence="2 3">Forc016</strain>
    </source>
</reference>
<dbReference type="Proteomes" id="UP000219602">
    <property type="component" value="Chromosome 9"/>
</dbReference>
<comment type="caution">
    <text evidence="2">The sequence shown here is derived from an EMBL/GenBank/DDBJ whole genome shotgun (WGS) entry which is preliminary data.</text>
</comment>
<gene>
    <name evidence="2" type="ORF">AU210_010151</name>
</gene>
<protein>
    <submittedName>
        <fullName evidence="2">Uncharacterized protein</fullName>
    </submittedName>
</protein>
<evidence type="ECO:0000313" key="3">
    <source>
        <dbReference type="Proteomes" id="UP000219602"/>
    </source>
</evidence>
<evidence type="ECO:0000256" key="1">
    <source>
        <dbReference type="SAM" id="MobiDB-lite"/>
    </source>
</evidence>
<name>A0A2H3GKU0_FUSOX</name>
<feature type="compositionally biased region" description="Low complexity" evidence="1">
    <location>
        <begin position="398"/>
        <end position="419"/>
    </location>
</feature>
<proteinExistence type="predicted"/>